<organism evidence="2 3">
    <name type="scientific">Gulosibacter macacae</name>
    <dbReference type="NCBI Taxonomy" id="2488791"/>
    <lineage>
        <taxon>Bacteria</taxon>
        <taxon>Bacillati</taxon>
        <taxon>Actinomycetota</taxon>
        <taxon>Actinomycetes</taxon>
        <taxon>Micrococcales</taxon>
        <taxon>Microbacteriaceae</taxon>
        <taxon>Gulosibacter</taxon>
    </lineage>
</organism>
<gene>
    <name evidence="2" type="ORF">EG850_09960</name>
</gene>
<feature type="transmembrane region" description="Helical" evidence="1">
    <location>
        <begin position="16"/>
        <end position="38"/>
    </location>
</feature>
<comment type="caution">
    <text evidence="2">The sequence shown here is derived from an EMBL/GenBank/DDBJ whole genome shotgun (WGS) entry which is preliminary data.</text>
</comment>
<keyword evidence="3" id="KW-1185">Reference proteome</keyword>
<dbReference type="EMBL" id="RQVS01000011">
    <property type="protein sequence ID" value="RRJ86216.1"/>
    <property type="molecule type" value="Genomic_DNA"/>
</dbReference>
<dbReference type="Proteomes" id="UP000274391">
    <property type="component" value="Unassembled WGS sequence"/>
</dbReference>
<reference evidence="2 3" key="1">
    <citation type="submission" date="2018-11" db="EMBL/GenBank/DDBJ databases">
        <title>YIM 102482-1 draft genome.</title>
        <authorList>
            <person name="Li G."/>
            <person name="Jiang Y."/>
        </authorList>
    </citation>
    <scope>NUCLEOTIDE SEQUENCE [LARGE SCALE GENOMIC DNA]</scope>
    <source>
        <strain evidence="2 3">YIM 102482-1</strain>
    </source>
</reference>
<dbReference type="AlphaFoldDB" id="A0A3P3VX75"/>
<keyword evidence="1" id="KW-0472">Membrane</keyword>
<feature type="transmembrane region" description="Helical" evidence="1">
    <location>
        <begin position="50"/>
        <end position="72"/>
    </location>
</feature>
<protein>
    <submittedName>
        <fullName evidence="2">Uncharacterized protein</fullName>
    </submittedName>
</protein>
<feature type="transmembrane region" description="Helical" evidence="1">
    <location>
        <begin position="114"/>
        <end position="135"/>
    </location>
</feature>
<evidence type="ECO:0000256" key="1">
    <source>
        <dbReference type="SAM" id="Phobius"/>
    </source>
</evidence>
<evidence type="ECO:0000313" key="3">
    <source>
        <dbReference type="Proteomes" id="UP000274391"/>
    </source>
</evidence>
<feature type="transmembrane region" description="Helical" evidence="1">
    <location>
        <begin position="84"/>
        <end position="108"/>
    </location>
</feature>
<feature type="transmembrane region" description="Helical" evidence="1">
    <location>
        <begin position="142"/>
        <end position="161"/>
    </location>
</feature>
<keyword evidence="1" id="KW-0812">Transmembrane</keyword>
<name>A0A3P3VX75_9MICO</name>
<sequence>MTEDAIAKRPLTLREIAGASAMAAVVTTIVAAAFMIFVAFEQSQWSGAYWAQRLLQILGVTTLWAFIVDAPLGFLRERRGWHRYAVVLLGAVALIPAIVIVLTATMLLTLEATVVWWVTLLIPVLLFGGLSLVFAQVSWMRRWGVLVLAAAALAVTVWWSATR</sequence>
<keyword evidence="1" id="KW-1133">Transmembrane helix</keyword>
<dbReference type="RefSeq" id="WP_124973032.1">
    <property type="nucleotide sequence ID" value="NZ_RQVS01000011.1"/>
</dbReference>
<accession>A0A3P3VX75</accession>
<proteinExistence type="predicted"/>
<evidence type="ECO:0000313" key="2">
    <source>
        <dbReference type="EMBL" id="RRJ86216.1"/>
    </source>
</evidence>